<name>A0A4Y1N027_9PROT</name>
<dbReference type="EMBL" id="CP025189">
    <property type="protein sequence ID" value="AWV23612.1"/>
    <property type="molecule type" value="Genomic_DNA"/>
</dbReference>
<protein>
    <submittedName>
        <fullName evidence="2">Uncharacterized protein</fullName>
    </submittedName>
</protein>
<evidence type="ECO:0000256" key="1">
    <source>
        <dbReference type="SAM" id="MobiDB-lite"/>
    </source>
</evidence>
<gene>
    <name evidence="2" type="ORF">RADP37_04285</name>
</gene>
<organism evidence="2">
    <name type="scientific">Roseomonas mucosa</name>
    <dbReference type="NCBI Taxonomy" id="207340"/>
    <lineage>
        <taxon>Bacteria</taxon>
        <taxon>Pseudomonadati</taxon>
        <taxon>Pseudomonadota</taxon>
        <taxon>Alphaproteobacteria</taxon>
        <taxon>Acetobacterales</taxon>
        <taxon>Roseomonadaceae</taxon>
        <taxon>Roseomonas</taxon>
    </lineage>
</organism>
<feature type="region of interest" description="Disordered" evidence="1">
    <location>
        <begin position="40"/>
        <end position="62"/>
    </location>
</feature>
<reference evidence="2" key="1">
    <citation type="submission" date="2017-12" db="EMBL/GenBank/DDBJ databases">
        <authorList>
            <person name="Martens C."/>
            <person name="Dahlstrom E."/>
            <person name="Barbian K."/>
            <person name="Sykora L."/>
            <person name="Ricklefs S."/>
            <person name="Bruno D."/>
            <person name="Anzick I."/>
            <person name="Myles I."/>
            <person name="Datta S.K."/>
        </authorList>
    </citation>
    <scope>NUCLEOTIDE SEQUENCE</scope>
    <source>
        <strain evidence="2">AD2</strain>
    </source>
</reference>
<sequence length="62" mass="6761">MRVAEPFLFRNRYSWAMLKRHGPSGSSYAFAALSRQAGAGRHRSSVPGGIVPDHSIFTQQGG</sequence>
<proteinExistence type="predicted"/>
<dbReference type="AlphaFoldDB" id="A0A4Y1N027"/>
<accession>A0A4Y1N027</accession>
<evidence type="ECO:0000313" key="2">
    <source>
        <dbReference type="EMBL" id="AWV23612.1"/>
    </source>
</evidence>